<feature type="transmembrane region" description="Helical" evidence="5">
    <location>
        <begin position="170"/>
        <end position="191"/>
    </location>
</feature>
<feature type="transmembrane region" description="Helical" evidence="5">
    <location>
        <begin position="20"/>
        <end position="40"/>
    </location>
</feature>
<dbReference type="EMBL" id="CAJNOR010002697">
    <property type="protein sequence ID" value="CAF1329332.1"/>
    <property type="molecule type" value="Genomic_DNA"/>
</dbReference>
<dbReference type="InterPro" id="IPR001129">
    <property type="entry name" value="Membr-assoc_MAPEG"/>
</dbReference>
<comment type="subcellular location">
    <subcellularLocation>
        <location evidence="1">Membrane</location>
    </subcellularLocation>
</comment>
<comment type="caution">
    <text evidence="6">The sequence shown here is derived from an EMBL/GenBank/DDBJ whole genome shotgun (WGS) entry which is preliminary data.</text>
</comment>
<accession>A0A815FN51</accession>
<dbReference type="GO" id="GO:0005765">
    <property type="term" value="C:lysosomal membrane"/>
    <property type="evidence" value="ECO:0007669"/>
    <property type="project" value="TreeGrafter"/>
</dbReference>
<sequence>MTSETETKAKVGLRKYQRTVVPLMIVSITITIVLLTMALFDKLPWTTTIENYTKTFSLEKRLIFTIQLLFIDCFTLLFAIFAVIARRVTSAAINPLDPKAQVLVEQRQRILQNTLEQLVVKVILSFTLCTVLQSNELILLPVFTFLFIFGRLTFALGYPKYRSFGFLMNLSSTIFIVGLISYRLFISGIIFQHMKNKTK</sequence>
<dbReference type="Pfam" id="PF01124">
    <property type="entry name" value="MAPEG"/>
    <property type="match status" value="1"/>
</dbReference>
<evidence type="ECO:0000313" key="7">
    <source>
        <dbReference type="Proteomes" id="UP000663828"/>
    </source>
</evidence>
<protein>
    <recommendedName>
        <fullName evidence="8">MAPEG family protein</fullName>
    </recommendedName>
</protein>
<keyword evidence="3 5" id="KW-1133">Transmembrane helix</keyword>
<evidence type="ECO:0000313" key="6">
    <source>
        <dbReference type="EMBL" id="CAF1329332.1"/>
    </source>
</evidence>
<feature type="transmembrane region" description="Helical" evidence="5">
    <location>
        <begin position="137"/>
        <end position="158"/>
    </location>
</feature>
<name>A0A815FN51_ADIRI</name>
<keyword evidence="7" id="KW-1185">Reference proteome</keyword>
<dbReference type="PANTHER" id="PTHR31004:SF1">
    <property type="entry name" value="TRANSMEMBRANE PROTEIN 79"/>
    <property type="match status" value="1"/>
</dbReference>
<dbReference type="PANTHER" id="PTHR31004">
    <property type="entry name" value="TRANSMEMBRANE PROTEIN 79"/>
    <property type="match status" value="1"/>
</dbReference>
<dbReference type="AlphaFoldDB" id="A0A815FN51"/>
<dbReference type="SUPFAM" id="SSF161084">
    <property type="entry name" value="MAPEG domain-like"/>
    <property type="match status" value="1"/>
</dbReference>
<reference evidence="6" key="1">
    <citation type="submission" date="2021-02" db="EMBL/GenBank/DDBJ databases">
        <authorList>
            <person name="Nowell W R."/>
        </authorList>
    </citation>
    <scope>NUCLEOTIDE SEQUENCE</scope>
</reference>
<dbReference type="GO" id="GO:0032588">
    <property type="term" value="C:trans-Golgi network membrane"/>
    <property type="evidence" value="ECO:0007669"/>
    <property type="project" value="TreeGrafter"/>
</dbReference>
<dbReference type="InterPro" id="IPR023352">
    <property type="entry name" value="MAPEG-like_dom_sf"/>
</dbReference>
<evidence type="ECO:0000256" key="3">
    <source>
        <dbReference type="ARBA" id="ARBA00022989"/>
    </source>
</evidence>
<evidence type="ECO:0000256" key="1">
    <source>
        <dbReference type="ARBA" id="ARBA00004370"/>
    </source>
</evidence>
<evidence type="ECO:0000256" key="4">
    <source>
        <dbReference type="ARBA" id="ARBA00023136"/>
    </source>
</evidence>
<dbReference type="Proteomes" id="UP000663828">
    <property type="component" value="Unassembled WGS sequence"/>
</dbReference>
<keyword evidence="4 5" id="KW-0472">Membrane</keyword>
<dbReference type="Gene3D" id="1.20.120.550">
    <property type="entry name" value="Membrane associated eicosanoid/glutathione metabolism-like domain"/>
    <property type="match status" value="1"/>
</dbReference>
<feature type="transmembrane region" description="Helical" evidence="5">
    <location>
        <begin position="62"/>
        <end position="85"/>
    </location>
</feature>
<evidence type="ECO:0000256" key="2">
    <source>
        <dbReference type="ARBA" id="ARBA00022692"/>
    </source>
</evidence>
<evidence type="ECO:0008006" key="8">
    <source>
        <dbReference type="Google" id="ProtNLM"/>
    </source>
</evidence>
<keyword evidence="2 5" id="KW-0812">Transmembrane</keyword>
<dbReference type="GO" id="GO:0045055">
    <property type="term" value="P:regulated exocytosis"/>
    <property type="evidence" value="ECO:0007669"/>
    <property type="project" value="TreeGrafter"/>
</dbReference>
<organism evidence="6 7">
    <name type="scientific">Adineta ricciae</name>
    <name type="common">Rotifer</name>
    <dbReference type="NCBI Taxonomy" id="249248"/>
    <lineage>
        <taxon>Eukaryota</taxon>
        <taxon>Metazoa</taxon>
        <taxon>Spiralia</taxon>
        <taxon>Gnathifera</taxon>
        <taxon>Rotifera</taxon>
        <taxon>Eurotatoria</taxon>
        <taxon>Bdelloidea</taxon>
        <taxon>Adinetida</taxon>
        <taxon>Adinetidae</taxon>
        <taxon>Adineta</taxon>
    </lineage>
</organism>
<proteinExistence type="predicted"/>
<evidence type="ECO:0000256" key="5">
    <source>
        <dbReference type="SAM" id="Phobius"/>
    </source>
</evidence>
<gene>
    <name evidence="6" type="ORF">XAT740_LOCUS30346</name>
</gene>